<accession>A0AAD6XWS4</accession>
<dbReference type="Proteomes" id="UP001222325">
    <property type="component" value="Unassembled WGS sequence"/>
</dbReference>
<evidence type="ECO:0000256" key="3">
    <source>
        <dbReference type="ARBA" id="ARBA00022833"/>
    </source>
</evidence>
<evidence type="ECO:0000256" key="2">
    <source>
        <dbReference type="ARBA" id="ARBA00022771"/>
    </source>
</evidence>
<keyword evidence="3" id="KW-0862">Zinc</keyword>
<dbReference type="InterPro" id="IPR046824">
    <property type="entry name" value="Mss51-like_C"/>
</dbReference>
<protein>
    <recommendedName>
        <fullName evidence="5">MYND-type domain-containing protein</fullName>
    </recommendedName>
</protein>
<keyword evidence="2 4" id="KW-0863">Zinc-finger</keyword>
<dbReference type="PANTHER" id="PTHR28069:SF2">
    <property type="entry name" value="GH20023P"/>
    <property type="match status" value="1"/>
</dbReference>
<feature type="domain" description="MYND-type" evidence="5">
    <location>
        <begin position="17"/>
        <end position="56"/>
    </location>
</feature>
<dbReference type="GO" id="GO:0008270">
    <property type="term" value="F:zinc ion binding"/>
    <property type="evidence" value="ECO:0007669"/>
    <property type="project" value="UniProtKB-KW"/>
</dbReference>
<dbReference type="SUPFAM" id="SSF144232">
    <property type="entry name" value="HIT/MYND zinc finger-like"/>
    <property type="match status" value="1"/>
</dbReference>
<dbReference type="Gene3D" id="6.10.140.2220">
    <property type="match status" value="1"/>
</dbReference>
<evidence type="ECO:0000259" key="5">
    <source>
        <dbReference type="PROSITE" id="PS50865"/>
    </source>
</evidence>
<organism evidence="6 7">
    <name type="scientific">Mycena belliarum</name>
    <dbReference type="NCBI Taxonomy" id="1033014"/>
    <lineage>
        <taxon>Eukaryota</taxon>
        <taxon>Fungi</taxon>
        <taxon>Dikarya</taxon>
        <taxon>Basidiomycota</taxon>
        <taxon>Agaricomycotina</taxon>
        <taxon>Agaricomycetes</taxon>
        <taxon>Agaricomycetidae</taxon>
        <taxon>Agaricales</taxon>
        <taxon>Marasmiineae</taxon>
        <taxon>Mycenaceae</taxon>
        <taxon>Mycena</taxon>
    </lineage>
</organism>
<comment type="caution">
    <text evidence="6">The sequence shown here is derived from an EMBL/GenBank/DDBJ whole genome shotgun (WGS) entry which is preliminary data.</text>
</comment>
<gene>
    <name evidence="6" type="ORF">B0H15DRAFT_413126</name>
</gene>
<dbReference type="Pfam" id="PF20179">
    <property type="entry name" value="MSS51_C"/>
    <property type="match status" value="1"/>
</dbReference>
<evidence type="ECO:0000313" key="7">
    <source>
        <dbReference type="Proteomes" id="UP001222325"/>
    </source>
</evidence>
<dbReference type="Pfam" id="PF01753">
    <property type="entry name" value="zf-MYND"/>
    <property type="match status" value="1"/>
</dbReference>
<dbReference type="EMBL" id="JARJCN010000004">
    <property type="protein sequence ID" value="KAJ7101498.1"/>
    <property type="molecule type" value="Genomic_DNA"/>
</dbReference>
<dbReference type="InterPro" id="IPR002893">
    <property type="entry name" value="Znf_MYND"/>
</dbReference>
<reference evidence="6" key="1">
    <citation type="submission" date="2023-03" db="EMBL/GenBank/DDBJ databases">
        <title>Massive genome expansion in bonnet fungi (Mycena s.s.) driven by repeated elements and novel gene families across ecological guilds.</title>
        <authorList>
            <consortium name="Lawrence Berkeley National Laboratory"/>
            <person name="Harder C.B."/>
            <person name="Miyauchi S."/>
            <person name="Viragh M."/>
            <person name="Kuo A."/>
            <person name="Thoen E."/>
            <person name="Andreopoulos B."/>
            <person name="Lu D."/>
            <person name="Skrede I."/>
            <person name="Drula E."/>
            <person name="Henrissat B."/>
            <person name="Morin E."/>
            <person name="Kohler A."/>
            <person name="Barry K."/>
            <person name="LaButti K."/>
            <person name="Morin E."/>
            <person name="Salamov A."/>
            <person name="Lipzen A."/>
            <person name="Mereny Z."/>
            <person name="Hegedus B."/>
            <person name="Baldrian P."/>
            <person name="Stursova M."/>
            <person name="Weitz H."/>
            <person name="Taylor A."/>
            <person name="Grigoriev I.V."/>
            <person name="Nagy L.G."/>
            <person name="Martin F."/>
            <person name="Kauserud H."/>
        </authorList>
    </citation>
    <scope>NUCLEOTIDE SEQUENCE</scope>
    <source>
        <strain evidence="6">CBHHK173m</strain>
    </source>
</reference>
<evidence type="ECO:0000256" key="1">
    <source>
        <dbReference type="ARBA" id="ARBA00022723"/>
    </source>
</evidence>
<evidence type="ECO:0000313" key="6">
    <source>
        <dbReference type="EMBL" id="KAJ7101498.1"/>
    </source>
</evidence>
<keyword evidence="7" id="KW-1185">Reference proteome</keyword>
<dbReference type="PANTHER" id="PTHR28069">
    <property type="entry name" value="GH20023P"/>
    <property type="match status" value="1"/>
</dbReference>
<dbReference type="PROSITE" id="PS50865">
    <property type="entry name" value="ZF_MYND_2"/>
    <property type="match status" value="1"/>
</dbReference>
<proteinExistence type="predicted"/>
<sequence length="474" mass="51942">MQQERLPPLPSRLGLACYKCFKEEDTSLSRCTGCHRVAYCSVECQKTDWKMHRPMCKALSAIENNPLAAATLFFSLPNEPTTDLNFLHNQTEAHGSNILNMCQLSLKRKATTAEQNLVAWEPRCMVCTRTDQLIRMEAAKNGAPSEPPARLVPCPQCNLSFCCPAHWPAARALHLRPCEDTPGAAARSHCALNREVRGDVLFAAAMAGAHHASGELLWAPERTERAWRSVARAGASWDEEFSADLRSSVPVPAERPMAPWIRAASDNLTMPMTILYALERLKDDDAWTRKHTLTVHILGAAVKEVQAAMVFEEILHRLPEVKTLKLVFCGPEVPGARVPKIIPMETCPDCAAHGRRRVHEYVADTYHGYVHNQGPKFAPPDLCIAFNPGAAQESAGTWPATRAVLVARKIPSVFTAYGREEADGEAALLRAAGAALLPGMGPGRNPWGSSKVIPAPNKVYGFYAVNGWLAGGFK</sequence>
<dbReference type="AlphaFoldDB" id="A0AAD6XWS4"/>
<evidence type="ECO:0000256" key="4">
    <source>
        <dbReference type="PROSITE-ProRule" id="PRU00134"/>
    </source>
</evidence>
<keyword evidence="1" id="KW-0479">Metal-binding</keyword>
<name>A0AAD6XWS4_9AGAR</name>
<dbReference type="PROSITE" id="PS01360">
    <property type="entry name" value="ZF_MYND_1"/>
    <property type="match status" value="1"/>
</dbReference>